<evidence type="ECO:0000259" key="1">
    <source>
        <dbReference type="Pfam" id="PF19815"/>
    </source>
</evidence>
<evidence type="ECO:0000313" key="2">
    <source>
        <dbReference type="EMBL" id="MCU7551899.1"/>
    </source>
</evidence>
<sequence>MTTYCSITNSTLKRFFSYCLIASLVPGLSPVYAQKGKVKPLPPVSVNTGQLIYTPDAQGNRVPDFSYCGYKGSNEVIPFAPVRVVVPIVNGDATLRIQSALNYVASLPAGKDGIRGTVLLEKGIYKIAGGLTINASGVVLRGSGMGEEGTVLLAEGKDRQTLITIKGKNDRTVDVEGDISDTYVPVNVNKLKVKTPYSIKVGDAVLVRRPSTLKWIQELATDHFGGGITALGWKPGTRDIFWDRKVVAVDGDQITLDAPLTTALDTTYGGGKIARYQWQGRIQQVGVENLRCVSTYDNSNVKDEAHRWMAITLENISDAWVRQVVFEHFAGSAVSVYETANRITVEDCKSLAPVSEIGGQRRYTFYTNGQQTLFQRCYAEFGYHDFAVGFIGNLNAFVQCESHLPFSFSGTIDSWASGVLFDVVNVDGNALRFANRGQDGQGAGWSAANSVFWQCSAAMIESQKPPTANNWAFGCWAQFSGDGFWDQSNEHIQPRSLFYAQLASRLGDSILKRAYLVPVESEASSSPSVAVAALLTSQAVNPAPLLTDWIDLSSKRIKIPTATVGIKTIDQVGIHKPTVIPFVAAMQVQNGWLVRGSSIVTGGRNDVDWWRGDIRPAGRKDAGLGITRYVPGRVGSGLTDDLNELTDSMKAQNRVLLDHNYGLWYERRRDDHERIRRMDGEVWAPFYEQPFARSGQGFAWDGLSKYDLTKYNYWYWNRLKTFADYADQKGLVLIHQNYFQHNIIEAGAHYADFPWRPANNINATGFPEPVPFAGDKRIFMAEQFYDVSHPLRRALHRAYIRQCLDNFSENSGVIQMIGAEFTGPVHFVQFWLDVIAEWEKETGKHPLIGLSTTKDVQDSILADKQRAAVVDVIDVRYWHYQEDGKAYAPEGGQNLAPRQHARLLKPKRSSADQVYRAVKEYKQKYPEKAVIYSGDSFDRFGWSEFMAGGSLAVIPKVNSEEFLKKSSQMQPVDLAGENAKYWALGNKEGELIIFADAKDAVSIDLSKTPGSFLIRWIDPKNGNILKQQQNLKGGKVVDVKKPQGGELVIWVSKK</sequence>
<keyword evidence="3" id="KW-1185">Reference proteome</keyword>
<comment type="caution">
    <text evidence="2">The sequence shown here is derived from an EMBL/GenBank/DDBJ whole genome shotgun (WGS) entry which is preliminary data.</text>
</comment>
<dbReference type="EMBL" id="JAOTIF010000025">
    <property type="protein sequence ID" value="MCU7551899.1"/>
    <property type="molecule type" value="Genomic_DNA"/>
</dbReference>
<reference evidence="2" key="1">
    <citation type="submission" date="2022-09" db="EMBL/GenBank/DDBJ databases">
        <authorList>
            <person name="Yuan C."/>
            <person name="Ke Z."/>
        </authorList>
    </citation>
    <scope>NUCLEOTIDE SEQUENCE</scope>
    <source>
        <strain evidence="2">LB-8</strain>
    </source>
</reference>
<gene>
    <name evidence="2" type="ORF">OCK74_22455</name>
</gene>
<name>A0A9X2XYH7_9BACT</name>
<proteinExistence type="predicted"/>
<dbReference type="AlphaFoldDB" id="A0A9X2XYH7"/>
<dbReference type="Gene3D" id="2.160.20.10">
    <property type="entry name" value="Single-stranded right-handed beta-helix, Pectin lyase-like"/>
    <property type="match status" value="1"/>
</dbReference>
<dbReference type="InterPro" id="IPR012334">
    <property type="entry name" value="Pectin_lyas_fold"/>
</dbReference>
<dbReference type="Proteomes" id="UP001155483">
    <property type="component" value="Unassembled WGS sequence"/>
</dbReference>
<dbReference type="RefSeq" id="WP_279299336.1">
    <property type="nucleotide sequence ID" value="NZ_JAOTIF010000025.1"/>
</dbReference>
<dbReference type="SUPFAM" id="SSF51126">
    <property type="entry name" value="Pectin lyase-like"/>
    <property type="match status" value="1"/>
</dbReference>
<accession>A0A9X2XYH7</accession>
<reference evidence="2" key="2">
    <citation type="submission" date="2023-04" db="EMBL/GenBank/DDBJ databases">
        <title>Paracnuella aquatica gen. nov., sp. nov., a member of the family Chitinophagaceae isolated from a hot spring.</title>
        <authorList>
            <person name="Wang C."/>
        </authorList>
    </citation>
    <scope>NUCLEOTIDE SEQUENCE</scope>
    <source>
        <strain evidence="2">LB-8</strain>
    </source>
</reference>
<organism evidence="2 3">
    <name type="scientific">Paraflavisolibacter caeni</name>
    <dbReference type="NCBI Taxonomy" id="2982496"/>
    <lineage>
        <taxon>Bacteria</taxon>
        <taxon>Pseudomonadati</taxon>
        <taxon>Bacteroidota</taxon>
        <taxon>Chitinophagia</taxon>
        <taxon>Chitinophagales</taxon>
        <taxon>Chitinophagaceae</taxon>
        <taxon>Paraflavisolibacter</taxon>
    </lineage>
</organism>
<feature type="domain" description="DUF6298" evidence="1">
    <location>
        <begin position="483"/>
        <end position="969"/>
    </location>
</feature>
<evidence type="ECO:0000313" key="3">
    <source>
        <dbReference type="Proteomes" id="UP001155483"/>
    </source>
</evidence>
<dbReference type="Pfam" id="PF19815">
    <property type="entry name" value="DUF6298"/>
    <property type="match status" value="1"/>
</dbReference>
<dbReference type="InterPro" id="IPR011050">
    <property type="entry name" value="Pectin_lyase_fold/virulence"/>
</dbReference>
<protein>
    <submittedName>
        <fullName evidence="2">DUF6298 domain-containing protein</fullName>
    </submittedName>
</protein>
<dbReference type="InterPro" id="IPR046265">
    <property type="entry name" value="DUF6298"/>
</dbReference>